<organism evidence="2 3">
    <name type="scientific">Henosepilachna vigintioctopunctata</name>
    <dbReference type="NCBI Taxonomy" id="420089"/>
    <lineage>
        <taxon>Eukaryota</taxon>
        <taxon>Metazoa</taxon>
        <taxon>Ecdysozoa</taxon>
        <taxon>Arthropoda</taxon>
        <taxon>Hexapoda</taxon>
        <taxon>Insecta</taxon>
        <taxon>Pterygota</taxon>
        <taxon>Neoptera</taxon>
        <taxon>Endopterygota</taxon>
        <taxon>Coleoptera</taxon>
        <taxon>Polyphaga</taxon>
        <taxon>Cucujiformia</taxon>
        <taxon>Coccinelloidea</taxon>
        <taxon>Coccinellidae</taxon>
        <taxon>Epilachninae</taxon>
        <taxon>Epilachnini</taxon>
        <taxon>Henosepilachna</taxon>
    </lineage>
</organism>
<evidence type="ECO:0000256" key="1">
    <source>
        <dbReference type="SAM" id="MobiDB-lite"/>
    </source>
</evidence>
<comment type="caution">
    <text evidence="2">The sequence shown here is derived from an EMBL/GenBank/DDBJ whole genome shotgun (WGS) entry which is preliminary data.</text>
</comment>
<evidence type="ECO:0000313" key="3">
    <source>
        <dbReference type="Proteomes" id="UP001431783"/>
    </source>
</evidence>
<gene>
    <name evidence="2" type="ORF">WA026_019365</name>
</gene>
<dbReference type="AlphaFoldDB" id="A0AAW1U524"/>
<evidence type="ECO:0000313" key="2">
    <source>
        <dbReference type="EMBL" id="KAK9877688.1"/>
    </source>
</evidence>
<protein>
    <submittedName>
        <fullName evidence="2">Uncharacterized protein</fullName>
    </submittedName>
</protein>
<dbReference type="Proteomes" id="UP001431783">
    <property type="component" value="Unassembled WGS sequence"/>
</dbReference>
<feature type="region of interest" description="Disordered" evidence="1">
    <location>
        <begin position="30"/>
        <end position="82"/>
    </location>
</feature>
<name>A0AAW1U524_9CUCU</name>
<feature type="compositionally biased region" description="Low complexity" evidence="1">
    <location>
        <begin position="124"/>
        <end position="135"/>
    </location>
</feature>
<feature type="compositionally biased region" description="Polar residues" evidence="1">
    <location>
        <begin position="66"/>
        <end position="79"/>
    </location>
</feature>
<dbReference type="EMBL" id="JARQZJ010000043">
    <property type="protein sequence ID" value="KAK9877688.1"/>
    <property type="molecule type" value="Genomic_DNA"/>
</dbReference>
<reference evidence="2 3" key="1">
    <citation type="submission" date="2023-03" db="EMBL/GenBank/DDBJ databases">
        <title>Genome insight into feeding habits of ladybird beetles.</title>
        <authorList>
            <person name="Li H.-S."/>
            <person name="Huang Y.-H."/>
            <person name="Pang H."/>
        </authorList>
    </citation>
    <scope>NUCLEOTIDE SEQUENCE [LARGE SCALE GENOMIC DNA]</scope>
    <source>
        <strain evidence="2">SYSU_2023b</strain>
        <tissue evidence="2">Whole body</tissue>
    </source>
</reference>
<accession>A0AAW1U524</accession>
<keyword evidence="3" id="KW-1185">Reference proteome</keyword>
<proteinExistence type="predicted"/>
<feature type="compositionally biased region" description="Pro residues" evidence="1">
    <location>
        <begin position="46"/>
        <end position="55"/>
    </location>
</feature>
<feature type="region of interest" description="Disordered" evidence="1">
    <location>
        <begin position="114"/>
        <end position="135"/>
    </location>
</feature>
<sequence>MRSNYFSLIQFMKKYVETLFGENFSLDRSYRSDETEDAATTDNPTTPFPTPPPTLASPRSPAALQLRQSSPFPLENTNNRRIHYATPQDRLRVTNGETIYASSKKAMMNNTIGRAGRRGHRGMTSSSSATSCNSCNENRNSITGQSELSFHVTTENLDLTNG</sequence>